<dbReference type="RefSeq" id="WP_092735531.1">
    <property type="nucleotide sequence ID" value="NZ_FNAS01000001.1"/>
</dbReference>
<keyword evidence="2" id="KW-0732">Signal</keyword>
<keyword evidence="3" id="KW-0677">Repeat</keyword>
<evidence type="ECO:0000256" key="3">
    <source>
        <dbReference type="ARBA" id="ARBA00022737"/>
    </source>
</evidence>
<dbReference type="Gene3D" id="3.80.10.10">
    <property type="entry name" value="Ribonuclease Inhibitor"/>
    <property type="match status" value="1"/>
</dbReference>
<name>A0A1G6Y950_9FLAO</name>
<dbReference type="Proteomes" id="UP000198517">
    <property type="component" value="Unassembled WGS sequence"/>
</dbReference>
<feature type="domain" description="Secretion system C-terminal sorting" evidence="4">
    <location>
        <begin position="304"/>
        <end position="369"/>
    </location>
</feature>
<proteinExistence type="predicted"/>
<evidence type="ECO:0000259" key="4">
    <source>
        <dbReference type="Pfam" id="PF18962"/>
    </source>
</evidence>
<dbReference type="STRING" id="1071918.SAMN05421544_10177"/>
<dbReference type="InterPro" id="IPR026444">
    <property type="entry name" value="Secre_tail"/>
</dbReference>
<dbReference type="Pfam" id="PF18962">
    <property type="entry name" value="Por_Secre_tail"/>
    <property type="match status" value="1"/>
</dbReference>
<dbReference type="PANTHER" id="PTHR47566">
    <property type="match status" value="1"/>
</dbReference>
<dbReference type="AlphaFoldDB" id="A0A1G6Y950"/>
<dbReference type="PANTHER" id="PTHR47566:SF1">
    <property type="entry name" value="PROTEIN NUD1"/>
    <property type="match status" value="1"/>
</dbReference>
<keyword evidence="1" id="KW-0433">Leucine-rich repeat</keyword>
<dbReference type="OrthoDB" id="3179827at2"/>
<sequence length="371" mass="40737">MKKFLLAGLFFTGALSIAQNVNIPDAALKQKLLKIRPAIDKNGDGEISQEEAAAVTRLDISDSNISNLTGLEAFVNVKSIDFLYNTGNLTHLKLSNSKLTDLNIEGSNFQSLDLSENPKLKNLTCNNTENLTTLDFSNNPDFEQLECYESNLSSLNVESNPELNSLSIATNHLTSLDLTHNPKMTYLSAYGNQFTSLDISKNIELSEVDLSDNQLTTLDASHNSKLVKLILSNNQLNSLDISFGDYANFGEFDITGNPNLHCVKITEGKTAKEDQWKRDTDVIFASTCGNMSVVEVNASSTLSVYPNPVKDVLYVNTLSVPSEIKVFDTLGRVVASNVNRNTISLNKLSKGVYLVRVVVNGKESVKKIVKE</sequence>
<dbReference type="InterPro" id="IPR052574">
    <property type="entry name" value="CDIRP"/>
</dbReference>
<accession>A0A1G6Y950</accession>
<evidence type="ECO:0000256" key="2">
    <source>
        <dbReference type="ARBA" id="ARBA00022729"/>
    </source>
</evidence>
<gene>
    <name evidence="5" type="ORF">SAMN05421544_10177</name>
</gene>
<dbReference type="InterPro" id="IPR032675">
    <property type="entry name" value="LRR_dom_sf"/>
</dbReference>
<dbReference type="GO" id="GO:0035591">
    <property type="term" value="F:signaling adaptor activity"/>
    <property type="evidence" value="ECO:0007669"/>
    <property type="project" value="TreeGrafter"/>
</dbReference>
<keyword evidence="6" id="KW-1185">Reference proteome</keyword>
<protein>
    <submittedName>
        <fullName evidence="5">Por secretion system C-terminal sorting domain-containing protein</fullName>
    </submittedName>
</protein>
<dbReference type="EMBL" id="FNAS01000001">
    <property type="protein sequence ID" value="SDD86949.1"/>
    <property type="molecule type" value="Genomic_DNA"/>
</dbReference>
<evidence type="ECO:0000256" key="1">
    <source>
        <dbReference type="ARBA" id="ARBA00022614"/>
    </source>
</evidence>
<organism evidence="5 6">
    <name type="scientific">Riemerella columbipharyngis</name>
    <dbReference type="NCBI Taxonomy" id="1071918"/>
    <lineage>
        <taxon>Bacteria</taxon>
        <taxon>Pseudomonadati</taxon>
        <taxon>Bacteroidota</taxon>
        <taxon>Flavobacteriia</taxon>
        <taxon>Flavobacteriales</taxon>
        <taxon>Weeksellaceae</taxon>
        <taxon>Riemerella</taxon>
    </lineage>
</organism>
<evidence type="ECO:0000313" key="6">
    <source>
        <dbReference type="Proteomes" id="UP000198517"/>
    </source>
</evidence>
<evidence type="ECO:0000313" key="5">
    <source>
        <dbReference type="EMBL" id="SDD86949.1"/>
    </source>
</evidence>
<dbReference type="SUPFAM" id="SSF52058">
    <property type="entry name" value="L domain-like"/>
    <property type="match status" value="1"/>
</dbReference>
<reference evidence="5 6" key="1">
    <citation type="submission" date="2016-10" db="EMBL/GenBank/DDBJ databases">
        <authorList>
            <person name="de Groot N.N."/>
        </authorList>
    </citation>
    <scope>NUCLEOTIDE SEQUENCE [LARGE SCALE GENOMIC DNA]</scope>
    <source>
        <strain evidence="5 6">DSM 24015</strain>
    </source>
</reference>
<dbReference type="NCBIfam" id="TIGR04183">
    <property type="entry name" value="Por_Secre_tail"/>
    <property type="match status" value="1"/>
</dbReference>